<dbReference type="STRING" id="880073.Cabys_699"/>
<dbReference type="Proteomes" id="UP000004671">
    <property type="component" value="Chromosome"/>
</dbReference>
<name>H1XU61_CALAY</name>
<evidence type="ECO:0000313" key="5">
    <source>
        <dbReference type="Proteomes" id="UP000183868"/>
    </source>
</evidence>
<dbReference type="eggNOG" id="ENOG5033C4Q">
    <property type="taxonomic scope" value="Bacteria"/>
</dbReference>
<accession>H1XU61</accession>
<keyword evidence="1" id="KW-0812">Transmembrane</keyword>
<keyword evidence="4" id="KW-1185">Reference proteome</keyword>
<dbReference type="PaxDb" id="880073-Calab_1937"/>
<dbReference type="AlphaFoldDB" id="H1XU61"/>
<dbReference type="HOGENOM" id="CLU_2045348_0_0_0"/>
<keyword evidence="1" id="KW-0472">Membrane</keyword>
<dbReference type="KEGG" id="caby:Cabys_699"/>
<reference evidence="2 5" key="2">
    <citation type="submission" date="2016-11" db="EMBL/GenBank/DDBJ databases">
        <title>Genomic analysis of Caldithrix abyssi and proposal of a novel bacterial phylum Caldithrichaeota.</title>
        <authorList>
            <person name="Kublanov I."/>
            <person name="Sigalova O."/>
            <person name="Gavrilov S."/>
            <person name="Lebedinsky A."/>
            <person name="Ivanova N."/>
            <person name="Daum C."/>
            <person name="Reddy T."/>
            <person name="Klenk H.P."/>
            <person name="Goker M."/>
            <person name="Reva O."/>
            <person name="Miroshnichenko M."/>
            <person name="Kyprides N."/>
            <person name="Woyke T."/>
            <person name="Gelfand M."/>
        </authorList>
    </citation>
    <scope>NUCLEOTIDE SEQUENCE [LARGE SCALE GENOMIC DNA]</scope>
    <source>
        <strain evidence="2 5">LF13</strain>
    </source>
</reference>
<sequence length="120" mass="13116" precursor="true">MSKLVYLRIVAVVAVVMGAMAVIAGGKVLAGISQPDYHVLPWLVKYNVLMGVISLITAGLLWFKNFWGKIGAVVITVGHIIVLLLLLTIFSNEVAQHSVNAMTVRATVWILLFAFVRKNL</sequence>
<proteinExistence type="predicted"/>
<organism evidence="3 4">
    <name type="scientific">Caldithrix abyssi DSM 13497</name>
    <dbReference type="NCBI Taxonomy" id="880073"/>
    <lineage>
        <taxon>Bacteria</taxon>
        <taxon>Pseudomonadati</taxon>
        <taxon>Calditrichota</taxon>
        <taxon>Calditrichia</taxon>
        <taxon>Calditrichales</taxon>
        <taxon>Calditrichaceae</taxon>
        <taxon>Caldithrix</taxon>
    </lineage>
</organism>
<dbReference type="OrthoDB" id="1448294at2"/>
<keyword evidence="1" id="KW-1133">Transmembrane helix</keyword>
<feature type="transmembrane region" description="Helical" evidence="1">
    <location>
        <begin position="5"/>
        <end position="24"/>
    </location>
</feature>
<evidence type="ECO:0000313" key="2">
    <source>
        <dbReference type="EMBL" id="APF17450.1"/>
    </source>
</evidence>
<feature type="transmembrane region" description="Helical" evidence="1">
    <location>
        <begin position="97"/>
        <end position="116"/>
    </location>
</feature>
<dbReference type="EMBL" id="CP018099">
    <property type="protein sequence ID" value="APF17450.1"/>
    <property type="molecule type" value="Genomic_DNA"/>
</dbReference>
<dbReference type="EMBL" id="CM001402">
    <property type="protein sequence ID" value="EHO41551.1"/>
    <property type="molecule type" value="Genomic_DNA"/>
</dbReference>
<dbReference type="InParanoid" id="H1XU61"/>
<protein>
    <submittedName>
        <fullName evidence="3">Uncharacterized protein</fullName>
    </submittedName>
</protein>
<dbReference type="Proteomes" id="UP000183868">
    <property type="component" value="Chromosome"/>
</dbReference>
<evidence type="ECO:0000313" key="3">
    <source>
        <dbReference type="EMBL" id="EHO41551.1"/>
    </source>
</evidence>
<gene>
    <name evidence="2" type="ORF">Cabys_699</name>
    <name evidence="3" type="ORF">Calab_1937</name>
</gene>
<feature type="transmembrane region" description="Helical" evidence="1">
    <location>
        <begin position="44"/>
        <end position="63"/>
    </location>
</feature>
<evidence type="ECO:0000256" key="1">
    <source>
        <dbReference type="SAM" id="Phobius"/>
    </source>
</evidence>
<dbReference type="RefSeq" id="WP_006928709.1">
    <property type="nucleotide sequence ID" value="NZ_CM001402.1"/>
</dbReference>
<feature type="transmembrane region" description="Helical" evidence="1">
    <location>
        <begin position="70"/>
        <end position="91"/>
    </location>
</feature>
<reference evidence="3 4" key="1">
    <citation type="submission" date="2011-09" db="EMBL/GenBank/DDBJ databases">
        <title>The permanent draft genome of Caldithrix abyssi DSM 13497.</title>
        <authorList>
            <consortium name="US DOE Joint Genome Institute (JGI-PGF)"/>
            <person name="Lucas S."/>
            <person name="Han J."/>
            <person name="Lapidus A."/>
            <person name="Bruce D."/>
            <person name="Goodwin L."/>
            <person name="Pitluck S."/>
            <person name="Peters L."/>
            <person name="Kyrpides N."/>
            <person name="Mavromatis K."/>
            <person name="Ivanova N."/>
            <person name="Mikhailova N."/>
            <person name="Chertkov O."/>
            <person name="Detter J.C."/>
            <person name="Tapia R."/>
            <person name="Han C."/>
            <person name="Land M."/>
            <person name="Hauser L."/>
            <person name="Markowitz V."/>
            <person name="Cheng J.-F."/>
            <person name="Hugenholtz P."/>
            <person name="Woyke T."/>
            <person name="Wu D."/>
            <person name="Spring S."/>
            <person name="Brambilla E."/>
            <person name="Klenk H.-P."/>
            <person name="Eisen J.A."/>
        </authorList>
    </citation>
    <scope>NUCLEOTIDE SEQUENCE [LARGE SCALE GENOMIC DNA]</scope>
    <source>
        <strain evidence="3 4">DSM 13497</strain>
    </source>
</reference>
<evidence type="ECO:0000313" key="4">
    <source>
        <dbReference type="Proteomes" id="UP000004671"/>
    </source>
</evidence>